<comment type="caution">
    <text evidence="1">The sequence shown here is derived from an EMBL/GenBank/DDBJ whole genome shotgun (WGS) entry which is preliminary data.</text>
</comment>
<dbReference type="AlphaFoldDB" id="A0A5J4TPT5"/>
<protein>
    <submittedName>
        <fullName evidence="1">Uncharacterized protein</fullName>
    </submittedName>
</protein>
<dbReference type="EMBL" id="SNRW01026889">
    <property type="protein sequence ID" value="KAA6360476.1"/>
    <property type="molecule type" value="Genomic_DNA"/>
</dbReference>
<evidence type="ECO:0000313" key="2">
    <source>
        <dbReference type="Proteomes" id="UP000324800"/>
    </source>
</evidence>
<proteinExistence type="predicted"/>
<gene>
    <name evidence="1" type="ORF">EZS28_043997</name>
</gene>
<name>A0A5J4TPT5_9EUKA</name>
<feature type="non-terminal residue" evidence="1">
    <location>
        <position position="1"/>
    </location>
</feature>
<organism evidence="1 2">
    <name type="scientific">Streblomastix strix</name>
    <dbReference type="NCBI Taxonomy" id="222440"/>
    <lineage>
        <taxon>Eukaryota</taxon>
        <taxon>Metamonada</taxon>
        <taxon>Preaxostyla</taxon>
        <taxon>Oxymonadida</taxon>
        <taxon>Streblomastigidae</taxon>
        <taxon>Streblomastix</taxon>
    </lineage>
</organism>
<reference evidence="1 2" key="1">
    <citation type="submission" date="2019-03" db="EMBL/GenBank/DDBJ databases">
        <title>Single cell metagenomics reveals metabolic interactions within the superorganism composed of flagellate Streblomastix strix and complex community of Bacteroidetes bacteria on its surface.</title>
        <authorList>
            <person name="Treitli S.C."/>
            <person name="Kolisko M."/>
            <person name="Husnik F."/>
            <person name="Keeling P."/>
            <person name="Hampl V."/>
        </authorList>
    </citation>
    <scope>NUCLEOTIDE SEQUENCE [LARGE SCALE GENOMIC DNA]</scope>
    <source>
        <strain evidence="1">ST1C</strain>
    </source>
</reference>
<dbReference type="Proteomes" id="UP000324800">
    <property type="component" value="Unassembled WGS sequence"/>
</dbReference>
<evidence type="ECO:0000313" key="1">
    <source>
        <dbReference type="EMBL" id="KAA6360476.1"/>
    </source>
</evidence>
<accession>A0A5J4TPT5</accession>
<sequence length="51" mass="5713">PELEGLELQAISLPSTVLDEEQTINDANLYPRSAVIIKILEDEDSDQDENE</sequence>